<protein>
    <submittedName>
        <fullName evidence="1">Biofilm protein TabA</fullName>
    </submittedName>
</protein>
<proteinExistence type="predicted"/>
<dbReference type="NCBIfam" id="TIGR00022">
    <property type="entry name" value="YhcH/YjgK/YiaL family protein"/>
    <property type="match status" value="1"/>
</dbReference>
<dbReference type="Pfam" id="PF04074">
    <property type="entry name" value="DUF386"/>
    <property type="match status" value="1"/>
</dbReference>
<name>A0ABU0ICD6_9HYPH</name>
<dbReference type="PANTHER" id="PTHR34986">
    <property type="entry name" value="EVOLVED BETA-GALACTOSIDASE SUBUNIT BETA"/>
    <property type="match status" value="1"/>
</dbReference>
<organism evidence="1 2">
    <name type="scientific">Rhizobium paknamense</name>
    <dbReference type="NCBI Taxonomy" id="1206817"/>
    <lineage>
        <taxon>Bacteria</taxon>
        <taxon>Pseudomonadati</taxon>
        <taxon>Pseudomonadota</taxon>
        <taxon>Alphaproteobacteria</taxon>
        <taxon>Hyphomicrobiales</taxon>
        <taxon>Rhizobiaceae</taxon>
        <taxon>Rhizobium/Agrobacterium group</taxon>
        <taxon>Rhizobium</taxon>
    </lineage>
</organism>
<accession>A0ABU0ICD6</accession>
<sequence>MITGNLDQWQVYRKTLPDCLVQAIEAVMALDLQTLPPGRHELAGDDSFLLIQSMDTKPAAELRPEAHRRYIDVQILLTGREAFGVAFPDPDLAPLDDRLESHDIAFYPGPKSEYMVTLRPRDFIIFFPGEFHRPCCEAGGVETIRKAVIKVDSRLLTA</sequence>
<dbReference type="Proteomes" id="UP001235269">
    <property type="component" value="Unassembled WGS sequence"/>
</dbReference>
<keyword evidence="2" id="KW-1185">Reference proteome</keyword>
<evidence type="ECO:0000313" key="2">
    <source>
        <dbReference type="Proteomes" id="UP001235269"/>
    </source>
</evidence>
<dbReference type="PANTHER" id="PTHR34986:SF1">
    <property type="entry name" value="PROTEIN YIAL"/>
    <property type="match status" value="1"/>
</dbReference>
<gene>
    <name evidence="1" type="ORF">QO005_002249</name>
</gene>
<dbReference type="SUPFAM" id="SSF51197">
    <property type="entry name" value="Clavaminate synthase-like"/>
    <property type="match status" value="1"/>
</dbReference>
<dbReference type="InterPro" id="IPR004375">
    <property type="entry name" value="NanQ/TabA/YiaL"/>
</dbReference>
<dbReference type="EMBL" id="JAUSWH010000006">
    <property type="protein sequence ID" value="MDQ0455909.1"/>
    <property type="molecule type" value="Genomic_DNA"/>
</dbReference>
<dbReference type="RefSeq" id="WP_307158112.1">
    <property type="nucleotide sequence ID" value="NZ_JAUSWH010000006.1"/>
</dbReference>
<comment type="caution">
    <text evidence="1">The sequence shown here is derived from an EMBL/GenBank/DDBJ whole genome shotgun (WGS) entry which is preliminary data.</text>
</comment>
<dbReference type="InterPro" id="IPR037012">
    <property type="entry name" value="NanQ/TabA/YiaL_sf"/>
</dbReference>
<evidence type="ECO:0000313" key="1">
    <source>
        <dbReference type="EMBL" id="MDQ0455909.1"/>
    </source>
</evidence>
<dbReference type="Gene3D" id="2.60.120.370">
    <property type="entry name" value="YhcH/YjgK/YiaL"/>
    <property type="match status" value="1"/>
</dbReference>
<reference evidence="1 2" key="1">
    <citation type="submission" date="2023-07" db="EMBL/GenBank/DDBJ databases">
        <title>Genomic Encyclopedia of Type Strains, Phase IV (KMG-IV): sequencing the most valuable type-strain genomes for metagenomic binning, comparative biology and taxonomic classification.</title>
        <authorList>
            <person name="Goeker M."/>
        </authorList>
    </citation>
    <scope>NUCLEOTIDE SEQUENCE [LARGE SCALE GENOMIC DNA]</scope>
    <source>
        <strain evidence="1 2">DSM 100301</strain>
    </source>
</reference>